<dbReference type="GO" id="GO:0006412">
    <property type="term" value="P:translation"/>
    <property type="evidence" value="ECO:0007669"/>
    <property type="project" value="UniProtKB-UniRule"/>
</dbReference>
<comment type="function">
    <text evidence="1">Allows the formation of correctly charged Asn-tRNA(Asn) or Gln-tRNA(Gln) through the transamidation of misacylated Asp-tRNA(Asn) or Glu-tRNA(Gln) in organisms which lack either or both of asparaginyl-tRNA or glutaminyl-tRNA synthetases. The reaction takes place in the presence of glutamine and ATP through an activated phospho-Asp-tRNA(Asn) or phospho-Glu-tRNA(Gln).</text>
</comment>
<dbReference type="RefSeq" id="WP_191252717.1">
    <property type="nucleotide sequence ID" value="NZ_BNCI01000002.1"/>
</dbReference>
<dbReference type="HAMAP" id="MF_00122">
    <property type="entry name" value="GatC"/>
    <property type="match status" value="1"/>
</dbReference>
<dbReference type="GO" id="GO:0006450">
    <property type="term" value="P:regulation of translational fidelity"/>
    <property type="evidence" value="ECO:0007669"/>
    <property type="project" value="InterPro"/>
</dbReference>
<keyword evidence="1" id="KW-0547">Nucleotide-binding</keyword>
<dbReference type="InterPro" id="IPR003837">
    <property type="entry name" value="GatC"/>
</dbReference>
<comment type="similarity">
    <text evidence="1">Belongs to the GatC family.</text>
</comment>
<proteinExistence type="inferred from homology"/>
<dbReference type="Gene3D" id="1.10.20.60">
    <property type="entry name" value="Glu-tRNAGln amidotransferase C subunit, N-terminal domain"/>
    <property type="match status" value="1"/>
</dbReference>
<dbReference type="InterPro" id="IPR036113">
    <property type="entry name" value="Asp/Glu-ADT_sf_sub_c"/>
</dbReference>
<accession>A0A919AT72</accession>
<dbReference type="AlphaFoldDB" id="A0A919AT72"/>
<dbReference type="GO" id="GO:0050567">
    <property type="term" value="F:glutaminyl-tRNA synthase (glutamine-hydrolyzing) activity"/>
    <property type="evidence" value="ECO:0007669"/>
    <property type="project" value="UniProtKB-UniRule"/>
</dbReference>
<dbReference type="PANTHER" id="PTHR15004">
    <property type="entry name" value="GLUTAMYL-TRNA(GLN) AMIDOTRANSFERASE SUBUNIT C, MITOCHONDRIAL"/>
    <property type="match status" value="1"/>
</dbReference>
<evidence type="ECO:0000313" key="2">
    <source>
        <dbReference type="EMBL" id="GHF25830.1"/>
    </source>
</evidence>
<dbReference type="PANTHER" id="PTHR15004:SF0">
    <property type="entry name" value="GLUTAMYL-TRNA(GLN) AMIDOTRANSFERASE SUBUNIT C, MITOCHONDRIAL"/>
    <property type="match status" value="1"/>
</dbReference>
<comment type="catalytic activity">
    <reaction evidence="1">
        <text>L-glutamyl-tRNA(Gln) + L-glutamine + ATP + H2O = L-glutaminyl-tRNA(Gln) + L-glutamate + ADP + phosphate + H(+)</text>
        <dbReference type="Rhea" id="RHEA:17521"/>
        <dbReference type="Rhea" id="RHEA-COMP:9681"/>
        <dbReference type="Rhea" id="RHEA-COMP:9684"/>
        <dbReference type="ChEBI" id="CHEBI:15377"/>
        <dbReference type="ChEBI" id="CHEBI:15378"/>
        <dbReference type="ChEBI" id="CHEBI:29985"/>
        <dbReference type="ChEBI" id="CHEBI:30616"/>
        <dbReference type="ChEBI" id="CHEBI:43474"/>
        <dbReference type="ChEBI" id="CHEBI:58359"/>
        <dbReference type="ChEBI" id="CHEBI:78520"/>
        <dbReference type="ChEBI" id="CHEBI:78521"/>
        <dbReference type="ChEBI" id="CHEBI:456216"/>
    </reaction>
</comment>
<keyword evidence="3" id="KW-1185">Reference proteome</keyword>
<comment type="subunit">
    <text evidence="1">Heterotrimer of A, B and C subunits.</text>
</comment>
<protein>
    <recommendedName>
        <fullName evidence="1">Aspartyl/glutamyl-tRNA(Asn/Gln) amidotransferase subunit C</fullName>
        <shortName evidence="1">Asp/Glu-ADT subunit C</shortName>
        <ecNumber evidence="1">6.3.5.-</ecNumber>
    </recommendedName>
</protein>
<keyword evidence="1" id="KW-0067">ATP-binding</keyword>
<reference evidence="2" key="1">
    <citation type="journal article" date="2014" name="Int. J. Syst. Evol. Microbiol.">
        <title>Complete genome sequence of Corynebacterium casei LMG S-19264T (=DSM 44701T), isolated from a smear-ripened cheese.</title>
        <authorList>
            <consortium name="US DOE Joint Genome Institute (JGI-PGF)"/>
            <person name="Walter F."/>
            <person name="Albersmeier A."/>
            <person name="Kalinowski J."/>
            <person name="Ruckert C."/>
        </authorList>
    </citation>
    <scope>NUCLEOTIDE SEQUENCE</scope>
    <source>
        <strain evidence="2">KCTC 42590</strain>
    </source>
</reference>
<dbReference type="GO" id="GO:0070681">
    <property type="term" value="P:glutaminyl-tRNAGln biosynthesis via transamidation"/>
    <property type="evidence" value="ECO:0007669"/>
    <property type="project" value="TreeGrafter"/>
</dbReference>
<keyword evidence="1" id="KW-0648">Protein biosynthesis</keyword>
<evidence type="ECO:0000313" key="3">
    <source>
        <dbReference type="Proteomes" id="UP000630923"/>
    </source>
</evidence>
<gene>
    <name evidence="1 2" type="primary">gatC</name>
    <name evidence="2" type="ORF">GCM10017044_20830</name>
</gene>
<dbReference type="SUPFAM" id="SSF141000">
    <property type="entry name" value="Glu-tRNAGln amidotransferase C subunit"/>
    <property type="match status" value="1"/>
</dbReference>
<dbReference type="NCBIfam" id="TIGR00135">
    <property type="entry name" value="gatC"/>
    <property type="match status" value="1"/>
</dbReference>
<dbReference type="Pfam" id="PF02686">
    <property type="entry name" value="GatC"/>
    <property type="match status" value="1"/>
</dbReference>
<evidence type="ECO:0000256" key="1">
    <source>
        <dbReference type="HAMAP-Rule" id="MF_00122"/>
    </source>
</evidence>
<dbReference type="GO" id="GO:0005524">
    <property type="term" value="F:ATP binding"/>
    <property type="evidence" value="ECO:0007669"/>
    <property type="project" value="UniProtKB-KW"/>
</dbReference>
<dbReference type="EMBL" id="BNCI01000002">
    <property type="protein sequence ID" value="GHF25830.1"/>
    <property type="molecule type" value="Genomic_DNA"/>
</dbReference>
<sequence>MSEIDKATVAKIARLSRIKIEEDKLEPLAGELNNILGWVEQLGEVNTDTIEPMASPVNAKLRWRDDVINDGDKQESVLKNAAKAEFGFFAVPKVIE</sequence>
<dbReference type="EC" id="6.3.5.-" evidence="1"/>
<keyword evidence="1" id="KW-0436">Ligase</keyword>
<dbReference type="Proteomes" id="UP000630923">
    <property type="component" value="Unassembled WGS sequence"/>
</dbReference>
<organism evidence="2 3">
    <name type="scientific">Kordiimonas sediminis</name>
    <dbReference type="NCBI Taxonomy" id="1735581"/>
    <lineage>
        <taxon>Bacteria</taxon>
        <taxon>Pseudomonadati</taxon>
        <taxon>Pseudomonadota</taxon>
        <taxon>Alphaproteobacteria</taxon>
        <taxon>Kordiimonadales</taxon>
        <taxon>Kordiimonadaceae</taxon>
        <taxon>Kordiimonas</taxon>
    </lineage>
</organism>
<comment type="caution">
    <text evidence="2">The sequence shown here is derived from an EMBL/GenBank/DDBJ whole genome shotgun (WGS) entry which is preliminary data.</text>
</comment>
<comment type="catalytic activity">
    <reaction evidence="1">
        <text>L-aspartyl-tRNA(Asn) + L-glutamine + ATP + H2O = L-asparaginyl-tRNA(Asn) + L-glutamate + ADP + phosphate + 2 H(+)</text>
        <dbReference type="Rhea" id="RHEA:14513"/>
        <dbReference type="Rhea" id="RHEA-COMP:9674"/>
        <dbReference type="Rhea" id="RHEA-COMP:9677"/>
        <dbReference type="ChEBI" id="CHEBI:15377"/>
        <dbReference type="ChEBI" id="CHEBI:15378"/>
        <dbReference type="ChEBI" id="CHEBI:29985"/>
        <dbReference type="ChEBI" id="CHEBI:30616"/>
        <dbReference type="ChEBI" id="CHEBI:43474"/>
        <dbReference type="ChEBI" id="CHEBI:58359"/>
        <dbReference type="ChEBI" id="CHEBI:78515"/>
        <dbReference type="ChEBI" id="CHEBI:78516"/>
        <dbReference type="ChEBI" id="CHEBI:456216"/>
    </reaction>
</comment>
<name>A0A919AT72_9PROT</name>
<reference evidence="2" key="2">
    <citation type="submission" date="2020-09" db="EMBL/GenBank/DDBJ databases">
        <authorList>
            <person name="Sun Q."/>
            <person name="Kim S."/>
        </authorList>
    </citation>
    <scope>NUCLEOTIDE SEQUENCE</scope>
    <source>
        <strain evidence="2">KCTC 42590</strain>
    </source>
</reference>